<reference evidence="4" key="2">
    <citation type="submission" date="2020-04" db="EMBL/GenBank/DDBJ databases">
        <authorList>
            <consortium name="NCBI Genome Project"/>
        </authorList>
    </citation>
    <scope>NUCLEOTIDE SEQUENCE</scope>
    <source>
        <strain evidence="4">CBS 304.34</strain>
    </source>
</reference>
<dbReference type="GeneID" id="54454476"/>
<evidence type="ECO:0000313" key="3">
    <source>
        <dbReference type="Proteomes" id="UP000504636"/>
    </source>
</evidence>
<dbReference type="Proteomes" id="UP000504636">
    <property type="component" value="Unplaced"/>
</dbReference>
<sequence>MGSSEIASIARGDDSESGLRPSGRPGWDIQRFVSMADPGGPSSRRIRYENPWVGTSAAASQYSRMTRVQIFVCLRDTTAAESQRMCFDSYLQASRSSLLALASQHIAYRQKRSSEPNKMALVSRSFKEVKERRGRRHDDMNERESISTAEPPMLAVVDGPLSRQYSSTPCKCE</sequence>
<evidence type="ECO:0000313" key="4">
    <source>
        <dbReference type="RefSeq" id="XP_033581430.1"/>
    </source>
</evidence>
<feature type="compositionally biased region" description="Basic and acidic residues" evidence="1">
    <location>
        <begin position="126"/>
        <end position="145"/>
    </location>
</feature>
<accession>A0A6A6YZW3</accession>
<proteinExistence type="predicted"/>
<keyword evidence="3" id="KW-1185">Reference proteome</keyword>
<protein>
    <submittedName>
        <fullName evidence="2 4">Uncharacterized protein</fullName>
    </submittedName>
</protein>
<reference evidence="4" key="3">
    <citation type="submission" date="2025-04" db="UniProtKB">
        <authorList>
            <consortium name="RefSeq"/>
        </authorList>
    </citation>
    <scope>IDENTIFICATION</scope>
    <source>
        <strain evidence="4">CBS 304.34</strain>
    </source>
</reference>
<name>A0A6A6YZW3_9PEZI</name>
<evidence type="ECO:0000256" key="1">
    <source>
        <dbReference type="SAM" id="MobiDB-lite"/>
    </source>
</evidence>
<evidence type="ECO:0000313" key="2">
    <source>
        <dbReference type="EMBL" id="KAF2814466.1"/>
    </source>
</evidence>
<reference evidence="2 4" key="1">
    <citation type="journal article" date="2020" name="Stud. Mycol.">
        <title>101 Dothideomycetes genomes: a test case for predicting lifestyles and emergence of pathogens.</title>
        <authorList>
            <person name="Haridas S."/>
            <person name="Albert R."/>
            <person name="Binder M."/>
            <person name="Bloem J."/>
            <person name="Labutti K."/>
            <person name="Salamov A."/>
            <person name="Andreopoulos B."/>
            <person name="Baker S."/>
            <person name="Barry K."/>
            <person name="Bills G."/>
            <person name="Bluhm B."/>
            <person name="Cannon C."/>
            <person name="Castanera R."/>
            <person name="Culley D."/>
            <person name="Daum C."/>
            <person name="Ezra D."/>
            <person name="Gonzalez J."/>
            <person name="Henrissat B."/>
            <person name="Kuo A."/>
            <person name="Liang C."/>
            <person name="Lipzen A."/>
            <person name="Lutzoni F."/>
            <person name="Magnuson J."/>
            <person name="Mondo S."/>
            <person name="Nolan M."/>
            <person name="Ohm R."/>
            <person name="Pangilinan J."/>
            <person name="Park H.-J."/>
            <person name="Ramirez L."/>
            <person name="Alfaro M."/>
            <person name="Sun H."/>
            <person name="Tritt A."/>
            <person name="Yoshinaga Y."/>
            <person name="Zwiers L.-H."/>
            <person name="Turgeon B."/>
            <person name="Goodwin S."/>
            <person name="Spatafora J."/>
            <person name="Crous P."/>
            <person name="Grigoriev I."/>
        </authorList>
    </citation>
    <scope>NUCLEOTIDE SEQUENCE</scope>
    <source>
        <strain evidence="2 4">CBS 304.34</strain>
    </source>
</reference>
<dbReference type="EMBL" id="MU003695">
    <property type="protein sequence ID" value="KAF2814466.1"/>
    <property type="molecule type" value="Genomic_DNA"/>
</dbReference>
<feature type="region of interest" description="Disordered" evidence="1">
    <location>
        <begin position="1"/>
        <end position="42"/>
    </location>
</feature>
<gene>
    <name evidence="2 4" type="ORF">BDZ99DRAFT_238079</name>
</gene>
<dbReference type="AlphaFoldDB" id="A0A6A6YZW3"/>
<dbReference type="RefSeq" id="XP_033581430.1">
    <property type="nucleotide sequence ID" value="XM_033713583.1"/>
</dbReference>
<feature type="region of interest" description="Disordered" evidence="1">
    <location>
        <begin position="126"/>
        <end position="153"/>
    </location>
</feature>
<organism evidence="2">
    <name type="scientific">Mytilinidion resinicola</name>
    <dbReference type="NCBI Taxonomy" id="574789"/>
    <lineage>
        <taxon>Eukaryota</taxon>
        <taxon>Fungi</taxon>
        <taxon>Dikarya</taxon>
        <taxon>Ascomycota</taxon>
        <taxon>Pezizomycotina</taxon>
        <taxon>Dothideomycetes</taxon>
        <taxon>Pleosporomycetidae</taxon>
        <taxon>Mytilinidiales</taxon>
        <taxon>Mytilinidiaceae</taxon>
        <taxon>Mytilinidion</taxon>
    </lineage>
</organism>